<reference evidence="2 3" key="1">
    <citation type="submission" date="2021-03" db="EMBL/GenBank/DDBJ databases">
        <title>Sequencing the genomes of 1000 actinobacteria strains.</title>
        <authorList>
            <person name="Klenk H.-P."/>
        </authorList>
    </citation>
    <scope>NUCLEOTIDE SEQUENCE [LARGE SCALE GENOMIC DNA]</scope>
    <source>
        <strain evidence="2 3">DSM 44580</strain>
    </source>
</reference>
<dbReference type="Pfam" id="PF13460">
    <property type="entry name" value="NAD_binding_10"/>
    <property type="match status" value="1"/>
</dbReference>
<dbReference type="RefSeq" id="WP_245372727.1">
    <property type="nucleotide sequence ID" value="NZ_JAGIOO010000001.1"/>
</dbReference>
<keyword evidence="3" id="KW-1185">Reference proteome</keyword>
<dbReference type="InterPro" id="IPR016040">
    <property type="entry name" value="NAD(P)-bd_dom"/>
</dbReference>
<evidence type="ECO:0000313" key="3">
    <source>
        <dbReference type="Proteomes" id="UP001519363"/>
    </source>
</evidence>
<evidence type="ECO:0000259" key="1">
    <source>
        <dbReference type="Pfam" id="PF13460"/>
    </source>
</evidence>
<name>A0ABS5A979_9PSEU</name>
<dbReference type="Gene3D" id="3.40.50.720">
    <property type="entry name" value="NAD(P)-binding Rossmann-like Domain"/>
    <property type="match status" value="1"/>
</dbReference>
<dbReference type="InterPro" id="IPR051207">
    <property type="entry name" value="ComplexI_NDUFA9_subunit"/>
</dbReference>
<feature type="domain" description="NAD(P)-binding" evidence="1">
    <location>
        <begin position="87"/>
        <end position="216"/>
    </location>
</feature>
<dbReference type="PANTHER" id="PTHR12126:SF11">
    <property type="entry name" value="NADH DEHYDROGENASE [UBIQUINONE] 1 ALPHA SUBCOMPLEX SUBUNIT 9, MITOCHONDRIAL"/>
    <property type="match status" value="1"/>
</dbReference>
<dbReference type="Proteomes" id="UP001519363">
    <property type="component" value="Unassembled WGS sequence"/>
</dbReference>
<dbReference type="SUPFAM" id="SSF51735">
    <property type="entry name" value="NAD(P)-binding Rossmann-fold domains"/>
    <property type="match status" value="1"/>
</dbReference>
<protein>
    <submittedName>
        <fullName evidence="2">Uncharacterized protein YbjT (DUF2867 family)</fullName>
    </submittedName>
</protein>
<proteinExistence type="predicted"/>
<comment type="caution">
    <text evidence="2">The sequence shown here is derived from an EMBL/GenBank/DDBJ whole genome shotgun (WGS) entry which is preliminary data.</text>
</comment>
<gene>
    <name evidence="2" type="ORF">JOF53_002003</name>
</gene>
<sequence>MTAPGTHVVLVPDGADPVPVRHHVTGLPAWPMHRGCHLLAVPSWERTVRVAARCHTSRPRPVLTGAGTRRDRGPGLEEAVMKVVVIGGTGLIGREVVALLGEHGHTAVAAAPGTGVNTITGEGLAEVLVGADVVVDVSNSPSFADDDVLAFFRTATTNIIGAAGQAGVGHYVALSIVGAERAPDSGYLRAKVVQEDLIKGSGLPYSIVHATQFFEFAGAIADSATADGVVTLPDGGVQPVAAADVSATVARISAGAPLNGTVEIGGPDVLTMAGWIQTVLTARGDARTVVADPKAWYFGTLLDAKTIVPDEDALIGPVSLSEWLANN</sequence>
<accession>A0ABS5A979</accession>
<organism evidence="2 3">
    <name type="scientific">Crossiella equi</name>
    <dbReference type="NCBI Taxonomy" id="130796"/>
    <lineage>
        <taxon>Bacteria</taxon>
        <taxon>Bacillati</taxon>
        <taxon>Actinomycetota</taxon>
        <taxon>Actinomycetes</taxon>
        <taxon>Pseudonocardiales</taxon>
        <taxon>Pseudonocardiaceae</taxon>
        <taxon>Crossiella</taxon>
    </lineage>
</organism>
<dbReference type="EMBL" id="JAGIOO010000001">
    <property type="protein sequence ID" value="MBP2473131.1"/>
    <property type="molecule type" value="Genomic_DNA"/>
</dbReference>
<dbReference type="InterPro" id="IPR036291">
    <property type="entry name" value="NAD(P)-bd_dom_sf"/>
</dbReference>
<dbReference type="PANTHER" id="PTHR12126">
    <property type="entry name" value="NADH-UBIQUINONE OXIDOREDUCTASE 39 KDA SUBUNIT-RELATED"/>
    <property type="match status" value="1"/>
</dbReference>
<evidence type="ECO:0000313" key="2">
    <source>
        <dbReference type="EMBL" id="MBP2473131.1"/>
    </source>
</evidence>